<gene>
    <name evidence="1" type="ORF">H3H36_24435</name>
</gene>
<dbReference type="AlphaFoldDB" id="A0A7W2EM81"/>
<sequence length="121" mass="12437">MIADDNCLANGGMIQGPGSGTSDSVAAMANGQPVAVSNGEFRVPAVVVQALGRDFFDELVKNYHQPIGKPNGPMLPVAGRAVLAVVTLVMSRPVSTSNAAMASACIVSVVIYFCGRGSRSR</sequence>
<reference evidence="1 2" key="1">
    <citation type="submission" date="2020-07" db="EMBL/GenBank/DDBJ databases">
        <title>Novel species isolated from subtropical streams in China.</title>
        <authorList>
            <person name="Lu H."/>
        </authorList>
    </citation>
    <scope>NUCLEOTIDE SEQUENCE [LARGE SCALE GENOMIC DNA]</scope>
    <source>
        <strain evidence="1 2">FT3S</strain>
    </source>
</reference>
<name>A0A7W2EM81_9BURK</name>
<evidence type="ECO:0000313" key="1">
    <source>
        <dbReference type="EMBL" id="MBA5608499.1"/>
    </source>
</evidence>
<accession>A0A7W2EM81</accession>
<protein>
    <submittedName>
        <fullName evidence="1">Uncharacterized protein</fullName>
    </submittedName>
</protein>
<dbReference type="EMBL" id="JACEZS010000033">
    <property type="protein sequence ID" value="MBA5608499.1"/>
    <property type="molecule type" value="Genomic_DNA"/>
</dbReference>
<keyword evidence="2" id="KW-1185">Reference proteome</keyword>
<proteinExistence type="predicted"/>
<dbReference type="RefSeq" id="WP_182220660.1">
    <property type="nucleotide sequence ID" value="NZ_JACEZS010000033.1"/>
</dbReference>
<dbReference type="Proteomes" id="UP000566711">
    <property type="component" value="Unassembled WGS sequence"/>
</dbReference>
<organism evidence="1 2">
    <name type="scientific">Rugamonas fusca</name>
    <dbReference type="NCBI Taxonomy" id="2758568"/>
    <lineage>
        <taxon>Bacteria</taxon>
        <taxon>Pseudomonadati</taxon>
        <taxon>Pseudomonadota</taxon>
        <taxon>Betaproteobacteria</taxon>
        <taxon>Burkholderiales</taxon>
        <taxon>Oxalobacteraceae</taxon>
        <taxon>Telluria group</taxon>
        <taxon>Rugamonas</taxon>
    </lineage>
</organism>
<comment type="caution">
    <text evidence="1">The sequence shown here is derived from an EMBL/GenBank/DDBJ whole genome shotgun (WGS) entry which is preliminary data.</text>
</comment>
<evidence type="ECO:0000313" key="2">
    <source>
        <dbReference type="Proteomes" id="UP000566711"/>
    </source>
</evidence>